<dbReference type="EC" id="2.7.7.-" evidence="2"/>
<keyword evidence="2" id="KW-0548">Nucleotidyltransferase</keyword>
<accession>A0AAJ4NGB5</accession>
<organism evidence="2 3">
    <name type="scientific">Providencia rettgeri</name>
    <dbReference type="NCBI Taxonomy" id="587"/>
    <lineage>
        <taxon>Bacteria</taxon>
        <taxon>Pseudomonadati</taxon>
        <taxon>Pseudomonadota</taxon>
        <taxon>Gammaproteobacteria</taxon>
        <taxon>Enterobacterales</taxon>
        <taxon>Morganellaceae</taxon>
        <taxon>Providencia</taxon>
    </lineage>
</organism>
<dbReference type="SUPFAM" id="SSF81301">
    <property type="entry name" value="Nucleotidyltransferase"/>
    <property type="match status" value="1"/>
</dbReference>
<dbReference type="InterPro" id="IPR002934">
    <property type="entry name" value="Polymerase_NTP_transf_dom"/>
</dbReference>
<dbReference type="AlphaFoldDB" id="A0AAJ4NGB5"/>
<evidence type="ECO:0000313" key="3">
    <source>
        <dbReference type="Proteomes" id="UP000682358"/>
    </source>
</evidence>
<proteinExistence type="predicted"/>
<evidence type="ECO:0000313" key="2">
    <source>
        <dbReference type="EMBL" id="QWQ19310.2"/>
    </source>
</evidence>
<keyword evidence="2" id="KW-0808">Transferase</keyword>
<dbReference type="Pfam" id="PF01909">
    <property type="entry name" value="NTP_transf_2"/>
    <property type="match status" value="1"/>
</dbReference>
<dbReference type="CDD" id="cd05403">
    <property type="entry name" value="NT_KNTase_like"/>
    <property type="match status" value="1"/>
</dbReference>
<dbReference type="GO" id="GO:0016779">
    <property type="term" value="F:nucleotidyltransferase activity"/>
    <property type="evidence" value="ECO:0007669"/>
    <property type="project" value="UniProtKB-KW"/>
</dbReference>
<dbReference type="Proteomes" id="UP000682358">
    <property type="component" value="Chromosome"/>
</dbReference>
<sequence length="271" mass="31547">MKLKDYKYIPVPEERPFQPEFQSIITESIYWLSCILKDKLHSMYVYGSVAKGCAKPQQSDLDLCIILCGALTQLETTRLNEIQVQLTVNHIEVSKIDFDIGILTDVMSEANLYSWGYWIKHHCRCIYGDDLATCFNQFTPSRAIAEAVNGDFVDVLNAYIDQINNCNDDAELTLLYRAASRKLIRSTDILRWKNDNDWPETLSEYAQKFVQRYPERQNEINYFLCQSLQPFVDEQFLEHLVQFICWLDVEHSNIINKWDNYGSSGCSALMM</sequence>
<dbReference type="InterPro" id="IPR043519">
    <property type="entry name" value="NT_sf"/>
</dbReference>
<protein>
    <submittedName>
        <fullName evidence="2">Nucleotidyltransferase domain-containing protein</fullName>
        <ecNumber evidence="2">2.7.7.-</ecNumber>
    </submittedName>
</protein>
<feature type="domain" description="Polymerase nucleotidyl transferase" evidence="1">
    <location>
        <begin position="40"/>
        <end position="81"/>
    </location>
</feature>
<dbReference type="EMBL" id="CP076405">
    <property type="protein sequence ID" value="QWQ19310.2"/>
    <property type="molecule type" value="Genomic_DNA"/>
</dbReference>
<evidence type="ECO:0000259" key="1">
    <source>
        <dbReference type="Pfam" id="PF01909"/>
    </source>
</evidence>
<reference evidence="2" key="1">
    <citation type="submission" date="2021-06" db="EMBL/GenBank/DDBJ databases">
        <title>Emergence of genetically related NDM-1-producing Providencia rettgeri strains in Argentina.</title>
        <authorList>
            <person name="Pasteran F."/>
            <person name="Meo A."/>
            <person name="Gomez S."/>
            <person name="Derdoy L."/>
            <person name="Albronoz E."/>
            <person name="Faccone D."/>
            <person name="Guerriero L."/>
            <person name="Archuby D."/>
            <person name="Tarzia A."/>
            <person name="Lopez M."/>
            <person name="Corso A."/>
        </authorList>
    </citation>
    <scope>NUCLEOTIDE SEQUENCE</scope>
    <source>
        <strain evidence="2">PreM15628</strain>
    </source>
</reference>
<gene>
    <name evidence="2" type="ORF">KOF27_11695</name>
</gene>
<name>A0AAJ4NGB5_PRORE</name>
<dbReference type="Gene3D" id="3.30.460.10">
    <property type="entry name" value="Beta Polymerase, domain 2"/>
    <property type="match status" value="1"/>
</dbReference>